<accession>A0ABV2IDN9</accession>
<name>A0ABV2IDN9_9HYPH</name>
<evidence type="ECO:0000313" key="2">
    <source>
        <dbReference type="Proteomes" id="UP001549164"/>
    </source>
</evidence>
<evidence type="ECO:0000313" key="1">
    <source>
        <dbReference type="EMBL" id="MET3601013.1"/>
    </source>
</evidence>
<dbReference type="RefSeq" id="WP_354434880.1">
    <property type="nucleotide sequence ID" value="NZ_JBEPLY010000011.1"/>
</dbReference>
<proteinExistence type="predicted"/>
<keyword evidence="2" id="KW-1185">Reference proteome</keyword>
<gene>
    <name evidence="1" type="ORF">ABID12_002964</name>
</gene>
<protein>
    <submittedName>
        <fullName evidence="1">Transcriptional regulator</fullName>
    </submittedName>
</protein>
<dbReference type="Proteomes" id="UP001549164">
    <property type="component" value="Unassembled WGS sequence"/>
</dbReference>
<dbReference type="EMBL" id="JBEPLY010000011">
    <property type="protein sequence ID" value="MET3601013.1"/>
    <property type="molecule type" value="Genomic_DNA"/>
</dbReference>
<organism evidence="1 2">
    <name type="scientific">Martelella mangrovi</name>
    <dbReference type="NCBI Taxonomy" id="1397477"/>
    <lineage>
        <taxon>Bacteria</taxon>
        <taxon>Pseudomonadati</taxon>
        <taxon>Pseudomonadota</taxon>
        <taxon>Alphaproteobacteria</taxon>
        <taxon>Hyphomicrobiales</taxon>
        <taxon>Aurantimonadaceae</taxon>
        <taxon>Martelella</taxon>
    </lineage>
</organism>
<reference evidence="1 2" key="1">
    <citation type="submission" date="2024-06" db="EMBL/GenBank/DDBJ databases">
        <title>Genomic Encyclopedia of Type Strains, Phase IV (KMG-IV): sequencing the most valuable type-strain genomes for metagenomic binning, comparative biology and taxonomic classification.</title>
        <authorList>
            <person name="Goeker M."/>
        </authorList>
    </citation>
    <scope>NUCLEOTIDE SEQUENCE [LARGE SCALE GENOMIC DNA]</scope>
    <source>
        <strain evidence="1 2">DSM 28102</strain>
    </source>
</reference>
<sequence length="83" mass="9392">MEISPLAIVIVMNIYKYPNPIERVGEDVWKSQAGMDCIQGFLSSGIIKSGEDGRLRVTEKGRVWITRILATPFPTYSWSFPDD</sequence>
<comment type="caution">
    <text evidence="1">The sequence shown here is derived from an EMBL/GenBank/DDBJ whole genome shotgun (WGS) entry which is preliminary data.</text>
</comment>